<dbReference type="GO" id="GO:0003824">
    <property type="term" value="F:catalytic activity"/>
    <property type="evidence" value="ECO:0007669"/>
    <property type="project" value="InterPro"/>
</dbReference>
<dbReference type="Pfam" id="PF04055">
    <property type="entry name" value="Radical_SAM"/>
    <property type="match status" value="1"/>
</dbReference>
<comment type="caution">
    <text evidence="8">The sequence shown here is derived from an EMBL/GenBank/DDBJ whole genome shotgun (WGS) entry which is preliminary data.</text>
</comment>
<dbReference type="PROSITE" id="PS51332">
    <property type="entry name" value="B12_BINDING"/>
    <property type="match status" value="1"/>
</dbReference>
<dbReference type="SMART" id="SM00729">
    <property type="entry name" value="Elp3"/>
    <property type="match status" value="1"/>
</dbReference>
<evidence type="ECO:0000259" key="7">
    <source>
        <dbReference type="PROSITE" id="PS51918"/>
    </source>
</evidence>
<evidence type="ECO:0000256" key="1">
    <source>
        <dbReference type="ARBA" id="ARBA00001966"/>
    </source>
</evidence>
<dbReference type="RefSeq" id="WP_307263390.1">
    <property type="nucleotide sequence ID" value="NZ_JAUSVL010000001.1"/>
</dbReference>
<evidence type="ECO:0000313" key="9">
    <source>
        <dbReference type="Proteomes" id="UP001238163"/>
    </source>
</evidence>
<keyword evidence="9" id="KW-1185">Reference proteome</keyword>
<evidence type="ECO:0000313" key="8">
    <source>
        <dbReference type="EMBL" id="MDQ0291102.1"/>
    </source>
</evidence>
<dbReference type="PANTHER" id="PTHR43409">
    <property type="entry name" value="ANAEROBIC MAGNESIUM-PROTOPORPHYRIN IX MONOMETHYL ESTER CYCLASE-RELATED"/>
    <property type="match status" value="1"/>
</dbReference>
<evidence type="ECO:0000256" key="3">
    <source>
        <dbReference type="ARBA" id="ARBA00022723"/>
    </source>
</evidence>
<feature type="domain" description="Radical SAM core" evidence="7">
    <location>
        <begin position="186"/>
        <end position="422"/>
    </location>
</feature>
<dbReference type="Proteomes" id="UP001238163">
    <property type="component" value="Unassembled WGS sequence"/>
</dbReference>
<dbReference type="InterPro" id="IPR023404">
    <property type="entry name" value="rSAM_horseshoe"/>
</dbReference>
<evidence type="ECO:0000256" key="5">
    <source>
        <dbReference type="ARBA" id="ARBA00023014"/>
    </source>
</evidence>
<dbReference type="SUPFAM" id="SSF102114">
    <property type="entry name" value="Radical SAM enzymes"/>
    <property type="match status" value="1"/>
</dbReference>
<evidence type="ECO:0000256" key="2">
    <source>
        <dbReference type="ARBA" id="ARBA00022691"/>
    </source>
</evidence>
<dbReference type="AlphaFoldDB" id="A0AAE4AR50"/>
<dbReference type="InterPro" id="IPR051198">
    <property type="entry name" value="BchE-like"/>
</dbReference>
<dbReference type="PANTHER" id="PTHR43409:SF16">
    <property type="entry name" value="SLR0320 PROTEIN"/>
    <property type="match status" value="1"/>
</dbReference>
<dbReference type="InterPro" id="IPR006158">
    <property type="entry name" value="Cobalamin-bd"/>
</dbReference>
<dbReference type="InterPro" id="IPR006638">
    <property type="entry name" value="Elp3/MiaA/NifB-like_rSAM"/>
</dbReference>
<dbReference type="GO" id="GO:0051536">
    <property type="term" value="F:iron-sulfur cluster binding"/>
    <property type="evidence" value="ECO:0007669"/>
    <property type="project" value="UniProtKB-KW"/>
</dbReference>
<dbReference type="Gene3D" id="3.40.50.280">
    <property type="entry name" value="Cobalamin-binding domain"/>
    <property type="match status" value="1"/>
</dbReference>
<dbReference type="EMBL" id="JAUSVL010000001">
    <property type="protein sequence ID" value="MDQ0291102.1"/>
    <property type="molecule type" value="Genomic_DNA"/>
</dbReference>
<evidence type="ECO:0000259" key="6">
    <source>
        <dbReference type="PROSITE" id="PS51332"/>
    </source>
</evidence>
<organism evidence="8 9">
    <name type="scientific">Oligosphaera ethanolica</name>
    <dbReference type="NCBI Taxonomy" id="760260"/>
    <lineage>
        <taxon>Bacteria</taxon>
        <taxon>Pseudomonadati</taxon>
        <taxon>Lentisphaerota</taxon>
        <taxon>Oligosphaeria</taxon>
        <taxon>Oligosphaerales</taxon>
        <taxon>Oligosphaeraceae</taxon>
        <taxon>Oligosphaera</taxon>
    </lineage>
</organism>
<dbReference type="Gene3D" id="3.80.30.20">
    <property type="entry name" value="tm_1862 like domain"/>
    <property type="match status" value="1"/>
</dbReference>
<reference evidence="8" key="1">
    <citation type="submission" date="2023-07" db="EMBL/GenBank/DDBJ databases">
        <title>Genomic Encyclopedia of Type Strains, Phase IV (KMG-IV): sequencing the most valuable type-strain genomes for metagenomic binning, comparative biology and taxonomic classification.</title>
        <authorList>
            <person name="Goeker M."/>
        </authorList>
    </citation>
    <scope>NUCLEOTIDE SEQUENCE</scope>
    <source>
        <strain evidence="8">DSM 24202</strain>
    </source>
</reference>
<comment type="cofactor">
    <cofactor evidence="1">
        <name>[4Fe-4S] cluster</name>
        <dbReference type="ChEBI" id="CHEBI:49883"/>
    </cofactor>
</comment>
<feature type="domain" description="B12-binding" evidence="6">
    <location>
        <begin position="13"/>
        <end position="148"/>
    </location>
</feature>
<dbReference type="GO" id="GO:0005829">
    <property type="term" value="C:cytosol"/>
    <property type="evidence" value="ECO:0007669"/>
    <property type="project" value="TreeGrafter"/>
</dbReference>
<dbReference type="GO" id="GO:0046872">
    <property type="term" value="F:metal ion binding"/>
    <property type="evidence" value="ECO:0007669"/>
    <property type="project" value="UniProtKB-KW"/>
</dbReference>
<evidence type="ECO:0000256" key="4">
    <source>
        <dbReference type="ARBA" id="ARBA00023004"/>
    </source>
</evidence>
<dbReference type="InterPro" id="IPR007197">
    <property type="entry name" value="rSAM"/>
</dbReference>
<sequence length="573" mass="62441">MDSMDYMDSMDNMRLLWLAVNASFAHSSLALPLAHLAARDCAGWSWHAVDARATDDAGELAVRVNATAPDLLCATLYLFNRQLVLDVIQRVKAMRPQCRIAVGGPECSGRGAAELLARFPQIDFALDGEAEAALPRMLDLIHAGAGDFQGITGLAWRSAAGQAIANGGKALSADWSTAPAPAVSPFFDSSKAFVQVETARGCLQGCSYCTSCHSAMRYKSLDAVRDELTQLHERGVRDVRLLDRTFNTPPTRGVDLLRLFREHFTDMRFHLEIHPQLLGPAIRDELQLASPGQLHVEAGIQTLKPAALRAVGRLDQPERALDGLAFLCNCPGFDTHADLLAGLPEQGYNDVLQDVAQLVAIGPAEIQLETLKMLHGTPMREQAAAAGLRFSPETPYDVIATNTMCANDLYRCRKLSRLLDITYNHPALQGAFRATASTPGAIADILAFMERQGLSLGPAPDLKKRFALFLAFLLDQPAGQPRQRALDALAYNWLLWAFPPGDGPAKNARPANELPPDAQCVHGDPSCRPQAGRRLWRLPASANTYWFLYDRAIAPNRAAAVFVAPRQALEAKQ</sequence>
<keyword evidence="5" id="KW-0411">Iron-sulfur</keyword>
<dbReference type="PROSITE" id="PS51918">
    <property type="entry name" value="RADICAL_SAM"/>
    <property type="match status" value="1"/>
</dbReference>
<proteinExistence type="predicted"/>
<accession>A0AAE4AR50</accession>
<dbReference type="CDD" id="cd01335">
    <property type="entry name" value="Radical_SAM"/>
    <property type="match status" value="1"/>
</dbReference>
<protein>
    <submittedName>
        <fullName evidence="8">Uncharacterized protein</fullName>
    </submittedName>
</protein>
<keyword evidence="4" id="KW-0408">Iron</keyword>
<dbReference type="InterPro" id="IPR058240">
    <property type="entry name" value="rSAM_sf"/>
</dbReference>
<name>A0AAE4AR50_9BACT</name>
<keyword evidence="3" id="KW-0479">Metal-binding</keyword>
<dbReference type="SFLD" id="SFLDS00029">
    <property type="entry name" value="Radical_SAM"/>
    <property type="match status" value="1"/>
</dbReference>
<gene>
    <name evidence="8" type="ORF">J3R75_003209</name>
</gene>
<dbReference type="GO" id="GO:0031419">
    <property type="term" value="F:cobalamin binding"/>
    <property type="evidence" value="ECO:0007669"/>
    <property type="project" value="InterPro"/>
</dbReference>
<dbReference type="SFLD" id="SFLDG01082">
    <property type="entry name" value="B12-binding_domain_containing"/>
    <property type="match status" value="1"/>
</dbReference>
<keyword evidence="2" id="KW-0949">S-adenosyl-L-methionine</keyword>